<dbReference type="EMBL" id="JARVCO010000010">
    <property type="protein sequence ID" value="MDZ8119474.1"/>
    <property type="molecule type" value="Genomic_DNA"/>
</dbReference>
<evidence type="ECO:0000256" key="2">
    <source>
        <dbReference type="ARBA" id="ARBA00022801"/>
    </source>
</evidence>
<comment type="caution">
    <text evidence="12">The sequence shown here is derived from an EMBL/GenBank/DDBJ whole genome shotgun (WGS) entry which is preliminary data.</text>
</comment>
<dbReference type="InterPro" id="IPR005580">
    <property type="entry name" value="DbpA/CsdA_RNA-bd_dom"/>
</dbReference>
<dbReference type="InterPro" id="IPR050079">
    <property type="entry name" value="DEAD_box_RNA_helicase"/>
</dbReference>
<evidence type="ECO:0000256" key="1">
    <source>
        <dbReference type="ARBA" id="ARBA00022741"/>
    </source>
</evidence>
<evidence type="ECO:0000256" key="6">
    <source>
        <dbReference type="PROSITE-ProRule" id="PRU00552"/>
    </source>
</evidence>
<dbReference type="CDD" id="cd18787">
    <property type="entry name" value="SF2_C_DEAD"/>
    <property type="match status" value="1"/>
</dbReference>
<dbReference type="InterPro" id="IPR044742">
    <property type="entry name" value="DEAD/DEAH_RhlB"/>
</dbReference>
<evidence type="ECO:0000256" key="5">
    <source>
        <dbReference type="ARBA" id="ARBA00038437"/>
    </source>
</evidence>
<dbReference type="EC" id="3.6.4.-" evidence="12"/>
<protein>
    <submittedName>
        <fullName evidence="12">DEAD/DEAH box helicase</fullName>
        <ecNumber evidence="12">3.6.4.-</ecNumber>
    </submittedName>
</protein>
<dbReference type="CDD" id="cd12252">
    <property type="entry name" value="RRM_DbpA"/>
    <property type="match status" value="1"/>
</dbReference>
<reference evidence="12 13" key="1">
    <citation type="journal article" date="2024" name="Appl. Environ. Microbiol.">
        <title>Pontiella agarivorans sp. nov., a novel marine anaerobic bacterium capable of degrading macroalgal polysaccharides and fixing nitrogen.</title>
        <authorList>
            <person name="Liu N."/>
            <person name="Kivenson V."/>
            <person name="Peng X."/>
            <person name="Cui Z."/>
            <person name="Lankiewicz T.S."/>
            <person name="Gosselin K.M."/>
            <person name="English C.J."/>
            <person name="Blair E.M."/>
            <person name="O'Malley M.A."/>
            <person name="Valentine D.L."/>
        </authorList>
    </citation>
    <scope>NUCLEOTIDE SEQUENCE [LARGE SCALE GENOMIC DNA]</scope>
    <source>
        <strain evidence="12 13">NLcol2</strain>
    </source>
</reference>
<dbReference type="PROSITE" id="PS51194">
    <property type="entry name" value="HELICASE_CTER"/>
    <property type="match status" value="1"/>
</dbReference>
<dbReference type="PROSITE" id="PS00039">
    <property type="entry name" value="DEAD_ATP_HELICASE"/>
    <property type="match status" value="1"/>
</dbReference>
<feature type="region of interest" description="Disordered" evidence="8">
    <location>
        <begin position="534"/>
        <end position="568"/>
    </location>
</feature>
<dbReference type="GO" id="GO:0016787">
    <property type="term" value="F:hydrolase activity"/>
    <property type="evidence" value="ECO:0007669"/>
    <property type="project" value="UniProtKB-KW"/>
</dbReference>
<evidence type="ECO:0000256" key="7">
    <source>
        <dbReference type="RuleBase" id="RU000492"/>
    </source>
</evidence>
<sequence length="568" mass="62933">MNFSDLGLSPDTLKSIQLLGFETPTPIQEQAIPILLEGSKDFVGLASTGTGKTAAFGLPLLERVDPSNDMPQGIILSPTRELCLQIADDLKKFARHHHVKITAVYGGSNISTQIRDLKRGTQIIVATPGRLLDLIERRAAKLDQVSVVVLDEADEMLNMGFKDELDAILEKAPEDRVTWLFSATMAKGVARIAANYQTDPVEVSVGGRNEAAANIEHFCFMVHEKDRYPALKRILDYLPEIYGVIFCRTRAETQTVAEKLMADGYSAEALHGELSQAQRDAVMRKFRTKTVQMLVATDVAARGIDVNDITHVIHYKLSDETAAYTHRSGRTARAGKSGVSIALINMHERRRIGELERRNNIRIKLEKIPDAKAICENQLLALIHRVVDVKVNEEEIADYLAPAYEALCHLDKKEIIKRFIGIEFNHFLDYYRNAEDLNAKSKPRRERQPGQQRSENSKRNRRMEAYDTKRFSINVGRVHGVNAGAIVRLVCEHSGIKSNKIGAIDLGRDTSNFEVAKDAANDIRKGLQNLKLDGRSVSVRAASGGKPGGSSGPGGRSGGPRRGGRQRD</sequence>
<feature type="domain" description="DEAD-box RNA helicase Q" evidence="11">
    <location>
        <begin position="1"/>
        <end position="29"/>
    </location>
</feature>
<dbReference type="InterPro" id="IPR000629">
    <property type="entry name" value="RNA-helicase_DEAD-box_CS"/>
</dbReference>
<evidence type="ECO:0000259" key="11">
    <source>
        <dbReference type="PROSITE" id="PS51195"/>
    </source>
</evidence>
<dbReference type="Gene3D" id="3.40.50.300">
    <property type="entry name" value="P-loop containing nucleotide triphosphate hydrolases"/>
    <property type="match status" value="2"/>
</dbReference>
<keyword evidence="2 7" id="KW-0378">Hydrolase</keyword>
<dbReference type="InterPro" id="IPR001650">
    <property type="entry name" value="Helicase_C-like"/>
</dbReference>
<dbReference type="PANTHER" id="PTHR47959">
    <property type="entry name" value="ATP-DEPENDENT RNA HELICASE RHLE-RELATED"/>
    <property type="match status" value="1"/>
</dbReference>
<keyword evidence="3 7" id="KW-0347">Helicase</keyword>
<feature type="region of interest" description="Disordered" evidence="8">
    <location>
        <begin position="439"/>
        <end position="466"/>
    </location>
</feature>
<feature type="compositionally biased region" description="Basic and acidic residues" evidence="8">
    <location>
        <begin position="455"/>
        <end position="466"/>
    </location>
</feature>
<accession>A0ABU5MZ91</accession>
<dbReference type="SUPFAM" id="SSF52540">
    <property type="entry name" value="P-loop containing nucleoside triphosphate hydrolases"/>
    <property type="match status" value="1"/>
</dbReference>
<organism evidence="12 13">
    <name type="scientific">Pontiella agarivorans</name>
    <dbReference type="NCBI Taxonomy" id="3038953"/>
    <lineage>
        <taxon>Bacteria</taxon>
        <taxon>Pseudomonadati</taxon>
        <taxon>Kiritimatiellota</taxon>
        <taxon>Kiritimatiellia</taxon>
        <taxon>Kiritimatiellales</taxon>
        <taxon>Pontiellaceae</taxon>
        <taxon>Pontiella</taxon>
    </lineage>
</organism>
<evidence type="ECO:0000313" key="13">
    <source>
        <dbReference type="Proteomes" id="UP001290861"/>
    </source>
</evidence>
<dbReference type="CDD" id="cd00268">
    <property type="entry name" value="DEADc"/>
    <property type="match status" value="1"/>
</dbReference>
<dbReference type="Gene3D" id="3.30.70.330">
    <property type="match status" value="1"/>
</dbReference>
<feature type="short sequence motif" description="Q motif" evidence="6">
    <location>
        <begin position="1"/>
        <end position="29"/>
    </location>
</feature>
<evidence type="ECO:0000256" key="4">
    <source>
        <dbReference type="ARBA" id="ARBA00022840"/>
    </source>
</evidence>
<dbReference type="PROSITE" id="PS51192">
    <property type="entry name" value="HELICASE_ATP_BIND_1"/>
    <property type="match status" value="1"/>
</dbReference>
<dbReference type="InterPro" id="IPR011545">
    <property type="entry name" value="DEAD/DEAH_box_helicase_dom"/>
</dbReference>
<dbReference type="Pfam" id="PF03880">
    <property type="entry name" value="DbpA"/>
    <property type="match status" value="1"/>
</dbReference>
<feature type="compositionally biased region" description="Gly residues" evidence="8">
    <location>
        <begin position="545"/>
        <end position="561"/>
    </location>
</feature>
<dbReference type="InterPro" id="IPR014001">
    <property type="entry name" value="Helicase_ATP-bd"/>
</dbReference>
<evidence type="ECO:0000313" key="12">
    <source>
        <dbReference type="EMBL" id="MDZ8119474.1"/>
    </source>
</evidence>
<gene>
    <name evidence="12" type="ORF">P9H32_12650</name>
</gene>
<proteinExistence type="inferred from homology"/>
<dbReference type="Pfam" id="PF00270">
    <property type="entry name" value="DEAD"/>
    <property type="match status" value="1"/>
</dbReference>
<dbReference type="Proteomes" id="UP001290861">
    <property type="component" value="Unassembled WGS sequence"/>
</dbReference>
<evidence type="ECO:0000256" key="8">
    <source>
        <dbReference type="SAM" id="MobiDB-lite"/>
    </source>
</evidence>
<comment type="similarity">
    <text evidence="5 7">Belongs to the DEAD box helicase family.</text>
</comment>
<dbReference type="GO" id="GO:0004386">
    <property type="term" value="F:helicase activity"/>
    <property type="evidence" value="ECO:0007669"/>
    <property type="project" value="UniProtKB-KW"/>
</dbReference>
<evidence type="ECO:0000256" key="3">
    <source>
        <dbReference type="ARBA" id="ARBA00022806"/>
    </source>
</evidence>
<dbReference type="PANTHER" id="PTHR47959:SF13">
    <property type="entry name" value="ATP-DEPENDENT RNA HELICASE RHLE"/>
    <property type="match status" value="1"/>
</dbReference>
<dbReference type="PROSITE" id="PS51195">
    <property type="entry name" value="Q_MOTIF"/>
    <property type="match status" value="1"/>
</dbReference>
<keyword evidence="1 7" id="KW-0547">Nucleotide-binding</keyword>
<dbReference type="InterPro" id="IPR027417">
    <property type="entry name" value="P-loop_NTPase"/>
</dbReference>
<evidence type="ECO:0000259" key="9">
    <source>
        <dbReference type="PROSITE" id="PS51192"/>
    </source>
</evidence>
<keyword evidence="13" id="KW-1185">Reference proteome</keyword>
<dbReference type="Pfam" id="PF00271">
    <property type="entry name" value="Helicase_C"/>
    <property type="match status" value="1"/>
</dbReference>
<dbReference type="InterPro" id="IPR014014">
    <property type="entry name" value="RNA_helicase_DEAD_Q_motif"/>
</dbReference>
<dbReference type="SMART" id="SM00490">
    <property type="entry name" value="HELICc"/>
    <property type="match status" value="1"/>
</dbReference>
<dbReference type="InterPro" id="IPR012677">
    <property type="entry name" value="Nucleotide-bd_a/b_plait_sf"/>
</dbReference>
<dbReference type="SMART" id="SM00487">
    <property type="entry name" value="DEXDc"/>
    <property type="match status" value="1"/>
</dbReference>
<name>A0ABU5MZ91_9BACT</name>
<feature type="domain" description="Helicase ATP-binding" evidence="9">
    <location>
        <begin position="33"/>
        <end position="203"/>
    </location>
</feature>
<feature type="domain" description="Helicase C-terminal" evidence="10">
    <location>
        <begin position="230"/>
        <end position="376"/>
    </location>
</feature>
<evidence type="ECO:0000259" key="10">
    <source>
        <dbReference type="PROSITE" id="PS51194"/>
    </source>
</evidence>
<dbReference type="RefSeq" id="WP_322609256.1">
    <property type="nucleotide sequence ID" value="NZ_JARVCO010000010.1"/>
</dbReference>
<keyword evidence="4 7" id="KW-0067">ATP-binding</keyword>